<protein>
    <submittedName>
        <fullName evidence="1">Uncharacterized protein</fullName>
    </submittedName>
</protein>
<feature type="non-terminal residue" evidence="1">
    <location>
        <position position="1"/>
    </location>
</feature>
<dbReference type="EMBL" id="UINC01191693">
    <property type="protein sequence ID" value="SVE06452.1"/>
    <property type="molecule type" value="Genomic_DNA"/>
</dbReference>
<dbReference type="Gene3D" id="2.130.10.10">
    <property type="entry name" value="YVTN repeat-like/Quinoprotein amine dehydrogenase"/>
    <property type="match status" value="1"/>
</dbReference>
<organism evidence="1">
    <name type="scientific">marine metagenome</name>
    <dbReference type="NCBI Taxonomy" id="408172"/>
    <lineage>
        <taxon>unclassified sequences</taxon>
        <taxon>metagenomes</taxon>
        <taxon>ecological metagenomes</taxon>
    </lineage>
</organism>
<dbReference type="AlphaFoldDB" id="A0A383AFF6"/>
<dbReference type="InterPro" id="IPR015943">
    <property type="entry name" value="WD40/YVTN_repeat-like_dom_sf"/>
</dbReference>
<proteinExistence type="predicted"/>
<name>A0A383AFF6_9ZZZZ</name>
<feature type="non-terminal residue" evidence="1">
    <location>
        <position position="252"/>
    </location>
</feature>
<gene>
    <name evidence="1" type="ORF">METZ01_LOCUS459306</name>
</gene>
<reference evidence="1" key="1">
    <citation type="submission" date="2018-05" db="EMBL/GenBank/DDBJ databases">
        <authorList>
            <person name="Lanie J.A."/>
            <person name="Ng W.-L."/>
            <person name="Kazmierczak K.M."/>
            <person name="Andrzejewski T.M."/>
            <person name="Davidsen T.M."/>
            <person name="Wayne K.J."/>
            <person name="Tettelin H."/>
            <person name="Glass J.I."/>
            <person name="Rusch D."/>
            <person name="Podicherti R."/>
            <person name="Tsui H.-C.T."/>
            <person name="Winkler M.E."/>
        </authorList>
    </citation>
    <scope>NUCLEOTIDE SEQUENCE</scope>
</reference>
<accession>A0A383AFF6</accession>
<sequence length="252" mass="29508">VHPGGISYKSSVSSIWREMSLVNSEIFSYYEIDDIGVSPEFIWIRSMDKLYPFDPFSATMANWDDAKDNVDFIKWGYSKYGIAGKNLYISSYSIIGDWSINLNKITHKDGRSIHATLYMEDDDGIKWFGTSEGYLLKGWRHSYRLELITIGLPFDHVTTAYHDKEGNWWFADSHFKRTGRLSAFEDFFQTNKTPFITKWHEEDNQWTYYTPEESILIENTDVNAILRVGSTVYFGTMFGLLYLDLYNQNWNL</sequence>
<evidence type="ECO:0000313" key="1">
    <source>
        <dbReference type="EMBL" id="SVE06452.1"/>
    </source>
</evidence>